<accession>A0A378W080</accession>
<evidence type="ECO:0000256" key="1">
    <source>
        <dbReference type="SAM" id="Phobius"/>
    </source>
</evidence>
<dbReference type="EMBL" id="UGRI01000001">
    <property type="protein sequence ID" value="SUA24428.1"/>
    <property type="molecule type" value="Genomic_DNA"/>
</dbReference>
<gene>
    <name evidence="2" type="ORF">NCTC11421_02428</name>
</gene>
<keyword evidence="1" id="KW-0472">Membrane</keyword>
<organism evidence="2">
    <name type="scientific">Neisseria gonorrhoeae</name>
    <dbReference type="NCBI Taxonomy" id="485"/>
    <lineage>
        <taxon>Bacteria</taxon>
        <taxon>Pseudomonadati</taxon>
        <taxon>Pseudomonadota</taxon>
        <taxon>Betaproteobacteria</taxon>
        <taxon>Neisseriales</taxon>
        <taxon>Neisseriaceae</taxon>
        <taxon>Neisseria</taxon>
    </lineage>
</organism>
<feature type="transmembrane region" description="Helical" evidence="1">
    <location>
        <begin position="54"/>
        <end position="78"/>
    </location>
</feature>
<protein>
    <submittedName>
        <fullName evidence="2">Uncharacterized protein</fullName>
    </submittedName>
</protein>
<evidence type="ECO:0000313" key="2">
    <source>
        <dbReference type="EMBL" id="SUA24428.1"/>
    </source>
</evidence>
<keyword evidence="1" id="KW-1133">Transmembrane helix</keyword>
<proteinExistence type="predicted"/>
<sequence>MELRLPVGKFALFDGIAHFRHDDLVEMQVVDGVQLRAQDFAGAVQMVQVGAAEILAGVAGAAFVYRTLVGLVFGVLIFKSPKRVNSQPLRALRVGITQSNISMPCATPYTRSSGVPTPIR</sequence>
<keyword evidence="1" id="KW-0812">Transmembrane</keyword>
<reference evidence="2" key="1">
    <citation type="submission" date="2018-06" db="EMBL/GenBank/DDBJ databases">
        <authorList>
            <consortium name="Pathogen Informatics"/>
            <person name="Doyle S."/>
        </authorList>
    </citation>
    <scope>NUCLEOTIDE SEQUENCE [LARGE SCALE GENOMIC DNA]</scope>
    <source>
        <strain evidence="2">NCTC11421</strain>
    </source>
</reference>
<dbReference type="AlphaFoldDB" id="A0A378W080"/>
<name>A0A378W080_NEIGO</name>